<dbReference type="EMBL" id="UYWY01019871">
    <property type="protein sequence ID" value="VDM39622.1"/>
    <property type="molecule type" value="Genomic_DNA"/>
</dbReference>
<evidence type="ECO:0000313" key="3">
    <source>
        <dbReference type="EMBL" id="VDM39622.1"/>
    </source>
</evidence>
<feature type="region of interest" description="Disordered" evidence="2">
    <location>
        <begin position="1"/>
        <end position="139"/>
    </location>
</feature>
<feature type="region of interest" description="Disordered" evidence="2">
    <location>
        <begin position="271"/>
        <end position="300"/>
    </location>
</feature>
<dbReference type="PROSITE" id="PS50092">
    <property type="entry name" value="TSP1"/>
    <property type="match status" value="1"/>
</dbReference>
<proteinExistence type="predicted"/>
<gene>
    <name evidence="3" type="ORF">TCNE_LOCUS8301</name>
</gene>
<organism evidence="3">
    <name type="scientific">Toxocara canis</name>
    <name type="common">Canine roundworm</name>
    <dbReference type="NCBI Taxonomy" id="6265"/>
    <lineage>
        <taxon>Eukaryota</taxon>
        <taxon>Metazoa</taxon>
        <taxon>Ecdysozoa</taxon>
        <taxon>Nematoda</taxon>
        <taxon>Chromadorea</taxon>
        <taxon>Rhabditida</taxon>
        <taxon>Spirurina</taxon>
        <taxon>Ascaridomorpha</taxon>
        <taxon>Ascaridoidea</taxon>
        <taxon>Toxocaridae</taxon>
        <taxon>Toxocara</taxon>
    </lineage>
</organism>
<evidence type="ECO:0000256" key="1">
    <source>
        <dbReference type="SAM" id="Coils"/>
    </source>
</evidence>
<reference evidence="3" key="1">
    <citation type="submission" date="2018-11" db="EMBL/GenBank/DDBJ databases">
        <authorList>
            <consortium name="Pathogen Informatics"/>
        </authorList>
    </citation>
    <scope>NUCLEOTIDE SEQUENCE [LARGE SCALE GENOMIC DNA]</scope>
</reference>
<dbReference type="AlphaFoldDB" id="A0A3P7HYH0"/>
<name>A0A3P7HYH0_TOXCA</name>
<keyword evidence="1" id="KW-0175">Coiled coil</keyword>
<sequence length="612" mass="66825">MNFLGGPPKLKPNEGGELLKPIQNGGGEPDDGRPQPPGLTPEVLYGPKLDVDREPLTLSPGIIVAGHENQDTARIGASDDGRVTSSPAAHFRHGSLTTPTYKETEKEHFSSPNISRASKNSRHSLSEASSASAEEENSLRKLVTDDRARAIVDLQKKKTARTTIAIVDDKRASVSPLLAGNSDSTIRQMELGGAEKSEVLSDEISLKEAQNPDSTVFDEQDVKASHLVTAPTLGQMSKILHKKKEMTTSHVMPIPSSTPMQSTIRNSIEIADETDHKRTPPHPKRPIQWATSRSDYEEQSAELGDRMAEDLMNSEAQTSLKQKQRHSGAVTFEKVLQEEDTEKALAMLLDQMSAVAEREADESEVKTTTPIADSSKLHSGEIVHIRVKSRETVGENFGAATAEVTRKDLEELKAVVKQMESKLSSMGERKPTAEERAINLNLVPQAPPTSPHPTDPPTVIDPSGLRVLAGTENSGPICFTPKIARTHALLCLVEKSLLFVVHDRWYCVAAAQWSEWSEWGECFCEKELRTRFCKYDESSLTKGCAGKSFESRACLGGTPCPTTTAAPVPPSHEILEYTPSTPKGPRNGYAFRPSPLSLAIKTMKGRPVLPFI</sequence>
<accession>A0A3P7HYH0</accession>
<protein>
    <submittedName>
        <fullName evidence="3">Uncharacterized protein</fullName>
    </submittedName>
</protein>
<evidence type="ECO:0000256" key="2">
    <source>
        <dbReference type="SAM" id="MobiDB-lite"/>
    </source>
</evidence>
<dbReference type="InterPro" id="IPR000884">
    <property type="entry name" value="TSP1_rpt"/>
</dbReference>
<feature type="coiled-coil region" evidence="1">
    <location>
        <begin position="402"/>
        <end position="429"/>
    </location>
</feature>